<accession>A0ABS5YYN3</accession>
<comment type="caution">
    <text evidence="4">The sequence shown here is derived from an EMBL/GenBank/DDBJ whole genome shotgun (WGS) entry which is preliminary data.</text>
</comment>
<sequence length="177" mass="18769">MLSAAGVLLAAGCSSAPVEQPTFVQPAAAVPDKSDAPEAAPIVVPATLKFSGKTLDGKPFDATTLAGKPTILWFWAPWCATCASEAQSIRDLQEEYGDRLSFLGIAGMGANSEMHQFVKDLEVGNVTHLDDGAGKIWKKFKITEQSLYVVLDRSGVVKSTGYLDDLQLTAQVKALVA</sequence>
<dbReference type="PANTHER" id="PTHR42852">
    <property type="entry name" value="THIOL:DISULFIDE INTERCHANGE PROTEIN DSBE"/>
    <property type="match status" value="1"/>
</dbReference>
<dbReference type="Gene3D" id="3.40.30.10">
    <property type="entry name" value="Glutaredoxin"/>
    <property type="match status" value="1"/>
</dbReference>
<name>A0ABS5YYN3_9ACTN</name>
<dbReference type="InterPro" id="IPR050553">
    <property type="entry name" value="Thioredoxin_ResA/DsbE_sf"/>
</dbReference>
<evidence type="ECO:0000313" key="4">
    <source>
        <dbReference type="EMBL" id="MBU2668498.1"/>
    </source>
</evidence>
<evidence type="ECO:0000313" key="5">
    <source>
        <dbReference type="Proteomes" id="UP001519654"/>
    </source>
</evidence>
<comment type="subcellular location">
    <subcellularLocation>
        <location evidence="1">Cell envelope</location>
    </subcellularLocation>
</comment>
<proteinExistence type="predicted"/>
<evidence type="ECO:0000259" key="3">
    <source>
        <dbReference type="PROSITE" id="PS51352"/>
    </source>
</evidence>
<dbReference type="InterPro" id="IPR013740">
    <property type="entry name" value="Redoxin"/>
</dbReference>
<protein>
    <submittedName>
        <fullName evidence="4">Redoxin domain-containing protein</fullName>
    </submittedName>
</protein>
<dbReference type="EMBL" id="JAHKKG010000011">
    <property type="protein sequence ID" value="MBU2668498.1"/>
    <property type="molecule type" value="Genomic_DNA"/>
</dbReference>
<dbReference type="SUPFAM" id="SSF52833">
    <property type="entry name" value="Thioredoxin-like"/>
    <property type="match status" value="1"/>
</dbReference>
<keyword evidence="5" id="KW-1185">Reference proteome</keyword>
<evidence type="ECO:0000256" key="2">
    <source>
        <dbReference type="ARBA" id="ARBA00022748"/>
    </source>
</evidence>
<dbReference type="Pfam" id="PF08534">
    <property type="entry name" value="Redoxin"/>
    <property type="match status" value="1"/>
</dbReference>
<gene>
    <name evidence="4" type="ORF">KOI35_33795</name>
</gene>
<dbReference type="PROSITE" id="PS00194">
    <property type="entry name" value="THIOREDOXIN_1"/>
    <property type="match status" value="1"/>
</dbReference>
<dbReference type="Proteomes" id="UP001519654">
    <property type="component" value="Unassembled WGS sequence"/>
</dbReference>
<keyword evidence="2" id="KW-0201">Cytochrome c-type biogenesis</keyword>
<dbReference type="InterPro" id="IPR013766">
    <property type="entry name" value="Thioredoxin_domain"/>
</dbReference>
<reference evidence="4 5" key="1">
    <citation type="submission" date="2021-06" db="EMBL/GenBank/DDBJ databases">
        <title>Actinoplanes lichenicola sp. nov., and Actinoplanes ovalisporus sp. nov., isolated from lichen in Thailand.</title>
        <authorList>
            <person name="Saeng-In P."/>
            <person name="Kanchanasin P."/>
            <person name="Yuki M."/>
            <person name="Kudo T."/>
            <person name="Ohkuma M."/>
            <person name="Phongsopitanun W."/>
            <person name="Tanasupawat S."/>
        </authorList>
    </citation>
    <scope>NUCLEOTIDE SEQUENCE [LARGE SCALE GENOMIC DNA]</scope>
    <source>
        <strain evidence="4 5">NBRC 110975</strain>
    </source>
</reference>
<evidence type="ECO:0000256" key="1">
    <source>
        <dbReference type="ARBA" id="ARBA00004196"/>
    </source>
</evidence>
<dbReference type="InterPro" id="IPR017937">
    <property type="entry name" value="Thioredoxin_CS"/>
</dbReference>
<dbReference type="InterPro" id="IPR036249">
    <property type="entry name" value="Thioredoxin-like_sf"/>
</dbReference>
<dbReference type="PANTHER" id="PTHR42852:SF17">
    <property type="entry name" value="THIOREDOXIN-LIKE PROTEIN HI_1115"/>
    <property type="match status" value="1"/>
</dbReference>
<organism evidence="4 5">
    <name type="scientific">Paractinoplanes bogorensis</name>
    <dbReference type="NCBI Taxonomy" id="1610840"/>
    <lineage>
        <taxon>Bacteria</taxon>
        <taxon>Bacillati</taxon>
        <taxon>Actinomycetota</taxon>
        <taxon>Actinomycetes</taxon>
        <taxon>Micromonosporales</taxon>
        <taxon>Micromonosporaceae</taxon>
        <taxon>Paractinoplanes</taxon>
    </lineage>
</organism>
<feature type="domain" description="Thioredoxin" evidence="3">
    <location>
        <begin position="41"/>
        <end position="177"/>
    </location>
</feature>
<dbReference type="PROSITE" id="PS51352">
    <property type="entry name" value="THIOREDOXIN_2"/>
    <property type="match status" value="1"/>
</dbReference>